<proteinExistence type="predicted"/>
<dbReference type="PANTHER" id="PTHR31465">
    <property type="entry name" value="PROTEIN RTA1-RELATED"/>
    <property type="match status" value="1"/>
</dbReference>
<evidence type="ECO:0000256" key="5">
    <source>
        <dbReference type="SAM" id="Phobius"/>
    </source>
</evidence>
<dbReference type="Pfam" id="PF04479">
    <property type="entry name" value="RTA1"/>
    <property type="match status" value="1"/>
</dbReference>
<feature type="transmembrane region" description="Helical" evidence="5">
    <location>
        <begin position="108"/>
        <end position="131"/>
    </location>
</feature>
<evidence type="ECO:0000256" key="4">
    <source>
        <dbReference type="ARBA" id="ARBA00023136"/>
    </source>
</evidence>
<dbReference type="HOGENOM" id="CLU_033465_6_0_1"/>
<feature type="transmembrane region" description="Helical" evidence="5">
    <location>
        <begin position="143"/>
        <end position="163"/>
    </location>
</feature>
<dbReference type="STRING" id="870435.A0A0C3NSY9"/>
<dbReference type="InterPro" id="IPR007568">
    <property type="entry name" value="RTA1"/>
</dbReference>
<reference evidence="7" key="2">
    <citation type="submission" date="2015-01" db="EMBL/GenBank/DDBJ databases">
        <title>Evolutionary Origins and Diversification of the Mycorrhizal Mutualists.</title>
        <authorList>
            <consortium name="DOE Joint Genome Institute"/>
            <consortium name="Mycorrhizal Genomics Consortium"/>
            <person name="Kohler A."/>
            <person name="Kuo A."/>
            <person name="Nagy L.G."/>
            <person name="Floudas D."/>
            <person name="Copeland A."/>
            <person name="Barry K.W."/>
            <person name="Cichocki N."/>
            <person name="Veneault-Fourrey C."/>
            <person name="LaButti K."/>
            <person name="Lindquist E.A."/>
            <person name="Lipzen A."/>
            <person name="Lundell T."/>
            <person name="Morin E."/>
            <person name="Murat C."/>
            <person name="Riley R."/>
            <person name="Ohm R."/>
            <person name="Sun H."/>
            <person name="Tunlid A."/>
            <person name="Henrissat B."/>
            <person name="Grigoriev I.V."/>
            <person name="Hibbett D.S."/>
            <person name="Martin F."/>
        </authorList>
    </citation>
    <scope>NUCLEOTIDE SEQUENCE [LARGE SCALE GENOMIC DNA]</scope>
    <source>
        <strain evidence="7">Marx 270</strain>
    </source>
</reference>
<evidence type="ECO:0000256" key="2">
    <source>
        <dbReference type="ARBA" id="ARBA00022692"/>
    </source>
</evidence>
<dbReference type="InParanoid" id="A0A0C3NSY9"/>
<feature type="transmembrane region" description="Helical" evidence="5">
    <location>
        <begin position="70"/>
        <end position="88"/>
    </location>
</feature>
<feature type="transmembrane region" description="Helical" evidence="5">
    <location>
        <begin position="45"/>
        <end position="63"/>
    </location>
</feature>
<dbReference type="OrthoDB" id="3358017at2759"/>
<dbReference type="GO" id="GO:0000324">
    <property type="term" value="C:fungal-type vacuole"/>
    <property type="evidence" value="ECO:0007669"/>
    <property type="project" value="TreeGrafter"/>
</dbReference>
<evidence type="ECO:0008006" key="8">
    <source>
        <dbReference type="Google" id="ProtNLM"/>
    </source>
</evidence>
<feature type="transmembrane region" description="Helical" evidence="5">
    <location>
        <begin position="7"/>
        <end position="25"/>
    </location>
</feature>
<feature type="transmembrane region" description="Helical" evidence="5">
    <location>
        <begin position="183"/>
        <end position="207"/>
    </location>
</feature>
<dbReference type="PANTHER" id="PTHR31465:SF9">
    <property type="entry name" value="SPHINGOID LONG-CHAIN BASE TRANSPORTER RSB1"/>
    <property type="match status" value="1"/>
</dbReference>
<gene>
    <name evidence="6" type="ORF">M404DRAFT_157388</name>
</gene>
<sequence length="311" mass="34457">MSAGASLLNVLSWVLIVYTLGYPIGLVSDTVDTNIGPYNYVPTQWICIMFLALFGVSIALHLFESLVFRMWWLIPTVILAGLLEVLGWSARLWSSINPSLLTPYEIQLVGTIVAPTPFIAANFLVLGKIIIRFGPQYSRLPPKLYTILFCSFDVICLVIQAVGGAIAASEASQNVSATEGGNIMLGGIVIQMVSMVIYVICAGEFFLRLRYNSPIREKNSTLAAEDKQVTQWNRVRWLVLGLVIQTTCLFIRSVYRTIELSNGWNGPIISNEVYFNVFDGAMMTIAFFASNGFHPGFFFKNDHRVSSNGDA</sequence>
<organism evidence="6 7">
    <name type="scientific">Pisolithus tinctorius Marx 270</name>
    <dbReference type="NCBI Taxonomy" id="870435"/>
    <lineage>
        <taxon>Eukaryota</taxon>
        <taxon>Fungi</taxon>
        <taxon>Dikarya</taxon>
        <taxon>Basidiomycota</taxon>
        <taxon>Agaricomycotina</taxon>
        <taxon>Agaricomycetes</taxon>
        <taxon>Agaricomycetidae</taxon>
        <taxon>Boletales</taxon>
        <taxon>Sclerodermatineae</taxon>
        <taxon>Pisolithaceae</taxon>
        <taxon>Pisolithus</taxon>
    </lineage>
</organism>
<evidence type="ECO:0000313" key="6">
    <source>
        <dbReference type="EMBL" id="KIN98615.1"/>
    </source>
</evidence>
<evidence type="ECO:0000313" key="7">
    <source>
        <dbReference type="Proteomes" id="UP000054217"/>
    </source>
</evidence>
<comment type="subcellular location">
    <subcellularLocation>
        <location evidence="1">Membrane</location>
        <topology evidence="1">Multi-pass membrane protein</topology>
    </subcellularLocation>
</comment>
<name>A0A0C3NSY9_PISTI</name>
<keyword evidence="2 5" id="KW-0812">Transmembrane</keyword>
<feature type="transmembrane region" description="Helical" evidence="5">
    <location>
        <begin position="275"/>
        <end position="294"/>
    </location>
</feature>
<evidence type="ECO:0000256" key="3">
    <source>
        <dbReference type="ARBA" id="ARBA00022989"/>
    </source>
</evidence>
<accession>A0A0C3NSY9</accession>
<keyword evidence="3 5" id="KW-1133">Transmembrane helix</keyword>
<dbReference type="Proteomes" id="UP000054217">
    <property type="component" value="Unassembled WGS sequence"/>
</dbReference>
<protein>
    <recommendedName>
        <fullName evidence="8">RTA1 like protein</fullName>
    </recommendedName>
</protein>
<dbReference type="GO" id="GO:0005886">
    <property type="term" value="C:plasma membrane"/>
    <property type="evidence" value="ECO:0007669"/>
    <property type="project" value="TreeGrafter"/>
</dbReference>
<evidence type="ECO:0000256" key="1">
    <source>
        <dbReference type="ARBA" id="ARBA00004141"/>
    </source>
</evidence>
<dbReference type="FunCoup" id="A0A0C3NSY9">
    <property type="interactions" value="29"/>
</dbReference>
<keyword evidence="7" id="KW-1185">Reference proteome</keyword>
<dbReference type="EMBL" id="KN832014">
    <property type="protein sequence ID" value="KIN98615.1"/>
    <property type="molecule type" value="Genomic_DNA"/>
</dbReference>
<feature type="transmembrane region" description="Helical" evidence="5">
    <location>
        <begin position="237"/>
        <end position="255"/>
    </location>
</feature>
<reference evidence="6 7" key="1">
    <citation type="submission" date="2014-04" db="EMBL/GenBank/DDBJ databases">
        <authorList>
            <consortium name="DOE Joint Genome Institute"/>
            <person name="Kuo A."/>
            <person name="Kohler A."/>
            <person name="Costa M.D."/>
            <person name="Nagy L.G."/>
            <person name="Floudas D."/>
            <person name="Copeland A."/>
            <person name="Barry K.W."/>
            <person name="Cichocki N."/>
            <person name="Veneault-Fourrey C."/>
            <person name="LaButti K."/>
            <person name="Lindquist E.A."/>
            <person name="Lipzen A."/>
            <person name="Lundell T."/>
            <person name="Morin E."/>
            <person name="Murat C."/>
            <person name="Sun H."/>
            <person name="Tunlid A."/>
            <person name="Henrissat B."/>
            <person name="Grigoriev I.V."/>
            <person name="Hibbett D.S."/>
            <person name="Martin F."/>
            <person name="Nordberg H.P."/>
            <person name="Cantor M.N."/>
            <person name="Hua S.X."/>
        </authorList>
    </citation>
    <scope>NUCLEOTIDE SEQUENCE [LARGE SCALE GENOMIC DNA]</scope>
    <source>
        <strain evidence="6 7">Marx 270</strain>
    </source>
</reference>
<dbReference type="AlphaFoldDB" id="A0A0C3NSY9"/>
<keyword evidence="4 5" id="KW-0472">Membrane</keyword>